<dbReference type="Pfam" id="PF14360">
    <property type="entry name" value="PAP2_C"/>
    <property type="match status" value="1"/>
</dbReference>
<feature type="transmembrane region" description="Helical" evidence="9">
    <location>
        <begin position="40"/>
        <end position="61"/>
    </location>
</feature>
<keyword evidence="4 9" id="KW-0812">Transmembrane</keyword>
<feature type="transmembrane region" description="Helical" evidence="9">
    <location>
        <begin position="73"/>
        <end position="94"/>
    </location>
</feature>
<dbReference type="OrthoDB" id="422827at2759"/>
<comment type="subcellular location">
    <subcellularLocation>
        <location evidence="1">Membrane</location>
        <topology evidence="1">Multi-pass membrane protein</topology>
    </subcellularLocation>
</comment>
<keyword evidence="8 9" id="KW-0472">Membrane</keyword>
<evidence type="ECO:0000256" key="4">
    <source>
        <dbReference type="ARBA" id="ARBA00022692"/>
    </source>
</evidence>
<dbReference type="AlphaFoldDB" id="A0A1Y3BQK6"/>
<dbReference type="InterPro" id="IPR045221">
    <property type="entry name" value="Sphingomyelin_synth-like"/>
</dbReference>
<keyword evidence="3" id="KW-0808">Transferase</keyword>
<proteinExistence type="inferred from homology"/>
<dbReference type="EMBL" id="MUJZ01011302">
    <property type="protein sequence ID" value="OTF81886.1"/>
    <property type="molecule type" value="Genomic_DNA"/>
</dbReference>
<dbReference type="GO" id="GO:0006686">
    <property type="term" value="P:sphingomyelin biosynthetic process"/>
    <property type="evidence" value="ECO:0007669"/>
    <property type="project" value="TreeGrafter"/>
</dbReference>
<protein>
    <recommendedName>
        <fullName evidence="10">Sphingomyelin synthase-like domain-containing protein</fullName>
    </recommendedName>
</protein>
<reference evidence="11 12" key="1">
    <citation type="submission" date="2017-03" db="EMBL/GenBank/DDBJ databases">
        <title>Genome Survey of Euroglyphus maynei.</title>
        <authorList>
            <person name="Arlian L.G."/>
            <person name="Morgan M.S."/>
            <person name="Rider S.D."/>
        </authorList>
    </citation>
    <scope>NUCLEOTIDE SEQUENCE [LARGE SCALE GENOMIC DNA]</scope>
    <source>
        <strain evidence="11">Arlian Lab</strain>
        <tissue evidence="11">Whole body</tissue>
    </source>
</reference>
<dbReference type="InterPro" id="IPR025749">
    <property type="entry name" value="Sphingomyelin_synth-like_dom"/>
</dbReference>
<comment type="similarity">
    <text evidence="2">Belongs to the sphingomyelin synthase family.</text>
</comment>
<feature type="transmembrane region" description="Helical" evidence="9">
    <location>
        <begin position="100"/>
        <end position="118"/>
    </location>
</feature>
<evidence type="ECO:0000256" key="5">
    <source>
        <dbReference type="ARBA" id="ARBA00022919"/>
    </source>
</evidence>
<dbReference type="GO" id="GO:0000139">
    <property type="term" value="C:Golgi membrane"/>
    <property type="evidence" value="ECO:0007669"/>
    <property type="project" value="TreeGrafter"/>
</dbReference>
<gene>
    <name evidence="11" type="ORF">BLA29_001102</name>
</gene>
<dbReference type="GO" id="GO:0005886">
    <property type="term" value="C:plasma membrane"/>
    <property type="evidence" value="ECO:0007669"/>
    <property type="project" value="TreeGrafter"/>
</dbReference>
<feature type="domain" description="Sphingomyelin synthase-like" evidence="10">
    <location>
        <begin position="42"/>
        <end position="120"/>
    </location>
</feature>
<evidence type="ECO:0000256" key="2">
    <source>
        <dbReference type="ARBA" id="ARBA00005441"/>
    </source>
</evidence>
<keyword evidence="12" id="KW-1185">Reference proteome</keyword>
<evidence type="ECO:0000256" key="1">
    <source>
        <dbReference type="ARBA" id="ARBA00004141"/>
    </source>
</evidence>
<keyword evidence="6 9" id="KW-1133">Transmembrane helix</keyword>
<evidence type="ECO:0000256" key="3">
    <source>
        <dbReference type="ARBA" id="ARBA00022679"/>
    </source>
</evidence>
<evidence type="ECO:0000256" key="8">
    <source>
        <dbReference type="ARBA" id="ARBA00023136"/>
    </source>
</evidence>
<organism evidence="11 12">
    <name type="scientific">Euroglyphus maynei</name>
    <name type="common">Mayne's house dust mite</name>
    <dbReference type="NCBI Taxonomy" id="6958"/>
    <lineage>
        <taxon>Eukaryota</taxon>
        <taxon>Metazoa</taxon>
        <taxon>Ecdysozoa</taxon>
        <taxon>Arthropoda</taxon>
        <taxon>Chelicerata</taxon>
        <taxon>Arachnida</taxon>
        <taxon>Acari</taxon>
        <taxon>Acariformes</taxon>
        <taxon>Sarcoptiformes</taxon>
        <taxon>Astigmata</taxon>
        <taxon>Psoroptidia</taxon>
        <taxon>Analgoidea</taxon>
        <taxon>Pyroglyphidae</taxon>
        <taxon>Pyroglyphinae</taxon>
        <taxon>Euroglyphus</taxon>
    </lineage>
</organism>
<keyword evidence="5" id="KW-0746">Sphingolipid metabolism</keyword>
<dbReference type="GO" id="GO:0046513">
    <property type="term" value="P:ceramide biosynthetic process"/>
    <property type="evidence" value="ECO:0007669"/>
    <property type="project" value="TreeGrafter"/>
</dbReference>
<dbReference type="PANTHER" id="PTHR21290">
    <property type="entry name" value="SPHINGOMYELIN SYNTHETASE"/>
    <property type="match status" value="1"/>
</dbReference>
<comment type="caution">
    <text evidence="11">The sequence shown here is derived from an EMBL/GenBank/DDBJ whole genome shotgun (WGS) entry which is preliminary data.</text>
</comment>
<sequence>MSTGMLFNTLMIALTHERVPVQMKPLPDVGFDIIQRNDNLIIFSGHTIIIIMVHLFVDTYYYSLAMNTNGVKCAMLIMKIIHWMLSAIAIIGLIISHQHYTIDIIVSVYVCTQIFWTYHSLCMERKFFQQLKIHYHRHNGKLKTIIEHAFDDAIDSDRTNFIRYFWWWPLFVYFEIENQLPPPPPPTSSSSIMWNESMDE</sequence>
<evidence type="ECO:0000256" key="7">
    <source>
        <dbReference type="ARBA" id="ARBA00023098"/>
    </source>
</evidence>
<evidence type="ECO:0000313" key="11">
    <source>
        <dbReference type="EMBL" id="OTF81886.1"/>
    </source>
</evidence>
<keyword evidence="7" id="KW-0443">Lipid metabolism</keyword>
<evidence type="ECO:0000256" key="9">
    <source>
        <dbReference type="SAM" id="Phobius"/>
    </source>
</evidence>
<dbReference type="PANTHER" id="PTHR21290:SF27">
    <property type="entry name" value="PHOSPHATIDYLCHOLINE:CERAMIDE CHOLINEPHOSPHOTRANSFERASE 1"/>
    <property type="match status" value="1"/>
</dbReference>
<evidence type="ECO:0000256" key="6">
    <source>
        <dbReference type="ARBA" id="ARBA00022989"/>
    </source>
</evidence>
<evidence type="ECO:0000313" key="12">
    <source>
        <dbReference type="Proteomes" id="UP000194236"/>
    </source>
</evidence>
<dbReference type="Proteomes" id="UP000194236">
    <property type="component" value="Unassembled WGS sequence"/>
</dbReference>
<name>A0A1Y3BQK6_EURMA</name>
<dbReference type="GO" id="GO:0033188">
    <property type="term" value="F:sphingomyelin synthase activity"/>
    <property type="evidence" value="ECO:0007669"/>
    <property type="project" value="TreeGrafter"/>
</dbReference>
<dbReference type="GO" id="GO:0047493">
    <property type="term" value="F:ceramide cholinephosphotransferase activity"/>
    <property type="evidence" value="ECO:0007669"/>
    <property type="project" value="TreeGrafter"/>
</dbReference>
<accession>A0A1Y3BQK6</accession>
<dbReference type="GO" id="GO:0005789">
    <property type="term" value="C:endoplasmic reticulum membrane"/>
    <property type="evidence" value="ECO:0007669"/>
    <property type="project" value="TreeGrafter"/>
</dbReference>
<evidence type="ECO:0000259" key="10">
    <source>
        <dbReference type="Pfam" id="PF14360"/>
    </source>
</evidence>